<dbReference type="InterPro" id="IPR036388">
    <property type="entry name" value="WH-like_DNA-bd_sf"/>
</dbReference>
<name>A0A8J3M266_9ACTN</name>
<keyword evidence="3" id="KW-1185">Reference proteome</keyword>
<dbReference type="Proteomes" id="UP000630097">
    <property type="component" value="Unassembled WGS sequence"/>
</dbReference>
<dbReference type="AlphaFoldDB" id="A0A8J3M266"/>
<protein>
    <submittedName>
        <fullName evidence="2">Transcriptional regulator</fullName>
    </submittedName>
</protein>
<sequence>MTSDRRASWLKGVLDLMVLASLTAGENYGYEIVKDLAESGLGQIKGGTLYPVLNRLEEAGLVAAEFRVTERGPGRRYYQLTDLGRRTLAEQGGLWLSFGESVRTALIKGGVEHVPREGEPGER</sequence>
<evidence type="ECO:0000313" key="3">
    <source>
        <dbReference type="Proteomes" id="UP000630097"/>
    </source>
</evidence>
<evidence type="ECO:0000313" key="2">
    <source>
        <dbReference type="EMBL" id="GIG77979.1"/>
    </source>
</evidence>
<dbReference type="SUPFAM" id="SSF46785">
    <property type="entry name" value="Winged helix' DNA-binding domain"/>
    <property type="match status" value="1"/>
</dbReference>
<feature type="domain" description="Transcription regulator PadR N-terminal" evidence="1">
    <location>
        <begin position="18"/>
        <end position="90"/>
    </location>
</feature>
<accession>A0A8J3M266</accession>
<dbReference type="EMBL" id="BONV01000003">
    <property type="protein sequence ID" value="GIG77979.1"/>
    <property type="molecule type" value="Genomic_DNA"/>
</dbReference>
<reference evidence="2 3" key="1">
    <citation type="submission" date="2021-01" db="EMBL/GenBank/DDBJ databases">
        <title>Whole genome shotgun sequence of Planotetraspora kaengkrachanensis NBRC 104272.</title>
        <authorList>
            <person name="Komaki H."/>
            <person name="Tamura T."/>
        </authorList>
    </citation>
    <scope>NUCLEOTIDE SEQUENCE [LARGE SCALE GENOMIC DNA]</scope>
    <source>
        <strain evidence="2 3">NBRC 104272</strain>
    </source>
</reference>
<dbReference type="InterPro" id="IPR052509">
    <property type="entry name" value="Metal_resp_DNA-bind_regulator"/>
</dbReference>
<dbReference type="PANTHER" id="PTHR33169:SF14">
    <property type="entry name" value="TRANSCRIPTIONAL REGULATOR RV3488"/>
    <property type="match status" value="1"/>
</dbReference>
<gene>
    <name evidence="2" type="ORF">Pka01_11060</name>
</gene>
<comment type="caution">
    <text evidence="2">The sequence shown here is derived from an EMBL/GenBank/DDBJ whole genome shotgun (WGS) entry which is preliminary data.</text>
</comment>
<dbReference type="Pfam" id="PF03551">
    <property type="entry name" value="PadR"/>
    <property type="match status" value="1"/>
</dbReference>
<dbReference type="InterPro" id="IPR005149">
    <property type="entry name" value="Tscrpt_reg_PadR_N"/>
</dbReference>
<dbReference type="Gene3D" id="1.10.10.10">
    <property type="entry name" value="Winged helix-like DNA-binding domain superfamily/Winged helix DNA-binding domain"/>
    <property type="match status" value="1"/>
</dbReference>
<proteinExistence type="predicted"/>
<evidence type="ECO:0000259" key="1">
    <source>
        <dbReference type="Pfam" id="PF03551"/>
    </source>
</evidence>
<dbReference type="PANTHER" id="PTHR33169">
    <property type="entry name" value="PADR-FAMILY TRANSCRIPTIONAL REGULATOR"/>
    <property type="match status" value="1"/>
</dbReference>
<dbReference type="InterPro" id="IPR036390">
    <property type="entry name" value="WH_DNA-bd_sf"/>
</dbReference>
<organism evidence="2 3">
    <name type="scientific">Planotetraspora kaengkrachanensis</name>
    <dbReference type="NCBI Taxonomy" id="575193"/>
    <lineage>
        <taxon>Bacteria</taxon>
        <taxon>Bacillati</taxon>
        <taxon>Actinomycetota</taxon>
        <taxon>Actinomycetes</taxon>
        <taxon>Streptosporangiales</taxon>
        <taxon>Streptosporangiaceae</taxon>
        <taxon>Planotetraspora</taxon>
    </lineage>
</organism>